<dbReference type="Pfam" id="PF00196">
    <property type="entry name" value="GerE"/>
    <property type="match status" value="1"/>
</dbReference>
<dbReference type="PROSITE" id="PS50043">
    <property type="entry name" value="HTH_LUXR_2"/>
    <property type="match status" value="1"/>
</dbReference>
<evidence type="ECO:0000259" key="1">
    <source>
        <dbReference type="PROSITE" id="PS50043"/>
    </source>
</evidence>
<evidence type="ECO:0000313" key="2">
    <source>
        <dbReference type="EMBL" id="MCS5726900.1"/>
    </source>
</evidence>
<protein>
    <submittedName>
        <fullName evidence="2">LuxR C-terminal-related transcriptional regulator</fullName>
    </submittedName>
</protein>
<accession>A0AA41XIB7</accession>
<organism evidence="2 3">
    <name type="scientific">Herbiconiux oxytropis</name>
    <dbReference type="NCBI Taxonomy" id="2970915"/>
    <lineage>
        <taxon>Bacteria</taxon>
        <taxon>Bacillati</taxon>
        <taxon>Actinomycetota</taxon>
        <taxon>Actinomycetes</taxon>
        <taxon>Micrococcales</taxon>
        <taxon>Microbacteriaceae</taxon>
        <taxon>Herbiconiux</taxon>
    </lineage>
</organism>
<dbReference type="InterPro" id="IPR000792">
    <property type="entry name" value="Tscrpt_reg_LuxR_C"/>
</dbReference>
<evidence type="ECO:0000313" key="3">
    <source>
        <dbReference type="Proteomes" id="UP001165587"/>
    </source>
</evidence>
<reference evidence="2" key="1">
    <citation type="submission" date="2022-08" db="EMBL/GenBank/DDBJ databases">
        <authorList>
            <person name="Deng Y."/>
            <person name="Han X.-F."/>
            <person name="Zhang Y.-Q."/>
        </authorList>
    </citation>
    <scope>NUCLEOTIDE SEQUENCE</scope>
    <source>
        <strain evidence="2">CPCC 203407</strain>
    </source>
</reference>
<dbReference type="GO" id="GO:0006355">
    <property type="term" value="P:regulation of DNA-templated transcription"/>
    <property type="evidence" value="ECO:0007669"/>
    <property type="project" value="InterPro"/>
</dbReference>
<dbReference type="InterPro" id="IPR016032">
    <property type="entry name" value="Sig_transdc_resp-reg_C-effctor"/>
</dbReference>
<comment type="caution">
    <text evidence="2">The sequence shown here is derived from an EMBL/GenBank/DDBJ whole genome shotgun (WGS) entry which is preliminary data.</text>
</comment>
<name>A0AA41XIB7_9MICO</name>
<dbReference type="GO" id="GO:0003677">
    <property type="term" value="F:DNA binding"/>
    <property type="evidence" value="ECO:0007669"/>
    <property type="project" value="InterPro"/>
</dbReference>
<feature type="domain" description="HTH luxR-type" evidence="1">
    <location>
        <begin position="803"/>
        <end position="868"/>
    </location>
</feature>
<dbReference type="SMART" id="SM00421">
    <property type="entry name" value="HTH_LUXR"/>
    <property type="match status" value="1"/>
</dbReference>
<dbReference type="SUPFAM" id="SSF46894">
    <property type="entry name" value="C-terminal effector domain of the bipartite response regulators"/>
    <property type="match status" value="1"/>
</dbReference>
<sequence length="874" mass="93327">MAITGVPRVPEGVRVRSRLSARFEGPQALVVARAPAGYGKTVAMAHWASSTEATGVWIRFRDNQVGAAALVQLIGSELDAAGLLQPGNTLRSASDALAGGADPWQLLRHGLRERPGTTTLALDGLERLADECSAGLLDALLDLPGLEIRATARRSSLSDESALALRLDRSVIEPAELALTAAETADALAAEPGSPAVERVLQSGGLPLFARLMAANAQDGSEPSDDDIAALLDSFVRLELASGAWDEQFMGFVTATSIADSLDLRLAAEIATIARLRPTGRSTPLTTDEVGALLDRAESDGLGLWTGSTATPSGGQEFVYTPVVREAFERRLRAARPAHLPALVGAVALWELDRRRPYAALRRAVSIGDWQLVNKVVREHWNEILRNHGPQLRVLFHRTSLVELRRQPLVAMLLALEYNRSGDHRLRALEYFALAGYAARTQRQRSSPADRALLRAIETAALRVSGRAESALGAALDARDVLLEMSPQDRDHLGRTEPTLHNQVGTTLFYAGRFDEALESFARSTAIGASRGLKGGLQGTALTAGTLAVAGDLTEAGHVASEAALLEWPEGWLTGYPGSFLQLAEALLALERWDADEADRRIRSLHPHRSTIEHWALLAQVDAMVGLLRREPDRALLRLDAEIARQRRRSSAAARSLARLAETRSLLLVAAGDAEGARKALGKAPASSGAVRHGIAAARIDLACGLPEDALRHLLRVRDAADSRSRGERTTLRAAALALLGDHERAAPVVREAVAFLTDRGQGLALALVPTDALDAMIRIAAAAGQGDDELLRRARRHAGVASLTAGPVFTAREAALARALPEARDTAELAAMLSVSPNTVKTQLRSVYRKLGVTSRSEAIAALAARGRPEPPA</sequence>
<keyword evidence="3" id="KW-1185">Reference proteome</keyword>
<dbReference type="Gene3D" id="1.10.10.10">
    <property type="entry name" value="Winged helix-like DNA-binding domain superfamily/Winged helix DNA-binding domain"/>
    <property type="match status" value="1"/>
</dbReference>
<proteinExistence type="predicted"/>
<dbReference type="InterPro" id="IPR036388">
    <property type="entry name" value="WH-like_DNA-bd_sf"/>
</dbReference>
<dbReference type="AlphaFoldDB" id="A0AA41XIB7"/>
<gene>
    <name evidence="2" type="ORF">N1028_13450</name>
</gene>
<dbReference type="RefSeq" id="WP_259529803.1">
    <property type="nucleotide sequence ID" value="NZ_JANLCK010000007.1"/>
</dbReference>
<dbReference type="Proteomes" id="UP001165587">
    <property type="component" value="Unassembled WGS sequence"/>
</dbReference>
<dbReference type="EMBL" id="JANLCK010000007">
    <property type="protein sequence ID" value="MCS5726900.1"/>
    <property type="molecule type" value="Genomic_DNA"/>
</dbReference>